<keyword evidence="1" id="KW-0472">Membrane</keyword>
<keyword evidence="1" id="KW-0812">Transmembrane</keyword>
<sequence length="349" mass="39257">MELFLFEPVEYERLYNCSSYNIDQIPLGKRQNLVIGTLFLAISITLEILYVPCMIAIRKHMDSTCYMLMFYISITDMMCLLMCGIVTGYLAIVGAVFCSAPSFIYIFGAYGFALWATETTAEMFLAINRCVELCSTWLAELLFYGKRIYLWMVFPTVYGLYAFIFTEPILFTGLHITWFLNPHIGYLNDGTIYRNDFQSVHDILVVTVLPGIYLLFAFILFIKGRIIKDGPPSMVSQKKIFVQVVLISSVNAIASGIYVVMQFVPLSEFLLVAGQFCWILAHGIPPIIYLAFNKTVRRDVYIMLVRPLAMVLPCITVPPELSATQNFGSNSRVAGAGGPRVVPIGSTVQ</sequence>
<name>A0ABD2IAF8_9BILA</name>
<evidence type="ECO:0000313" key="2">
    <source>
        <dbReference type="EMBL" id="KAL3076092.1"/>
    </source>
</evidence>
<feature type="transmembrane region" description="Helical" evidence="1">
    <location>
        <begin position="241"/>
        <end position="263"/>
    </location>
</feature>
<proteinExistence type="predicted"/>
<comment type="caution">
    <text evidence="2">The sequence shown here is derived from an EMBL/GenBank/DDBJ whole genome shotgun (WGS) entry which is preliminary data.</text>
</comment>
<evidence type="ECO:0000256" key="1">
    <source>
        <dbReference type="SAM" id="Phobius"/>
    </source>
</evidence>
<keyword evidence="1" id="KW-1133">Transmembrane helix</keyword>
<dbReference type="PANTHER" id="PTHR23021:SF11">
    <property type="entry name" value="SERPENTINE RECEPTOR, CLASS T"/>
    <property type="match status" value="1"/>
</dbReference>
<reference evidence="2 3" key="1">
    <citation type="submission" date="2024-10" db="EMBL/GenBank/DDBJ databases">
        <authorList>
            <person name="Kim D."/>
        </authorList>
    </citation>
    <scope>NUCLEOTIDE SEQUENCE [LARGE SCALE GENOMIC DNA]</scope>
    <source>
        <strain evidence="2">BH-2024</strain>
    </source>
</reference>
<evidence type="ECO:0000313" key="3">
    <source>
        <dbReference type="Proteomes" id="UP001620626"/>
    </source>
</evidence>
<dbReference type="SUPFAM" id="SSF81321">
    <property type="entry name" value="Family A G protein-coupled receptor-like"/>
    <property type="match status" value="1"/>
</dbReference>
<feature type="transmembrane region" description="Helical" evidence="1">
    <location>
        <begin position="103"/>
        <end position="127"/>
    </location>
</feature>
<dbReference type="Proteomes" id="UP001620626">
    <property type="component" value="Unassembled WGS sequence"/>
</dbReference>
<feature type="transmembrane region" description="Helical" evidence="1">
    <location>
        <begin position="33"/>
        <end position="57"/>
    </location>
</feature>
<dbReference type="PANTHER" id="PTHR23021">
    <property type="entry name" value="SERPENTINE RECEPTOR, CLASS T"/>
    <property type="match status" value="1"/>
</dbReference>
<accession>A0ABD2IAF8</accession>
<keyword evidence="3" id="KW-1185">Reference proteome</keyword>
<evidence type="ECO:0008006" key="4">
    <source>
        <dbReference type="Google" id="ProtNLM"/>
    </source>
</evidence>
<feature type="transmembrane region" description="Helical" evidence="1">
    <location>
        <begin position="269"/>
        <end position="292"/>
    </location>
</feature>
<organism evidence="2 3">
    <name type="scientific">Heterodera trifolii</name>
    <dbReference type="NCBI Taxonomy" id="157864"/>
    <lineage>
        <taxon>Eukaryota</taxon>
        <taxon>Metazoa</taxon>
        <taxon>Ecdysozoa</taxon>
        <taxon>Nematoda</taxon>
        <taxon>Chromadorea</taxon>
        <taxon>Rhabditida</taxon>
        <taxon>Tylenchina</taxon>
        <taxon>Tylenchomorpha</taxon>
        <taxon>Tylenchoidea</taxon>
        <taxon>Heteroderidae</taxon>
        <taxon>Heteroderinae</taxon>
        <taxon>Heterodera</taxon>
    </lineage>
</organism>
<dbReference type="EMBL" id="JBICBT010001261">
    <property type="protein sequence ID" value="KAL3076092.1"/>
    <property type="molecule type" value="Genomic_DNA"/>
</dbReference>
<gene>
    <name evidence="2" type="ORF">niasHT_034156</name>
</gene>
<protein>
    <recommendedName>
        <fullName evidence="4">G protein-coupled receptor</fullName>
    </recommendedName>
</protein>
<dbReference type="Pfam" id="PF10321">
    <property type="entry name" value="7TM_GPCR_Srt"/>
    <property type="match status" value="1"/>
</dbReference>
<dbReference type="AlphaFoldDB" id="A0ABD2IAF8"/>
<feature type="transmembrane region" description="Helical" evidence="1">
    <location>
        <begin position="148"/>
        <end position="171"/>
    </location>
</feature>
<feature type="transmembrane region" description="Helical" evidence="1">
    <location>
        <begin position="203"/>
        <end position="221"/>
    </location>
</feature>
<dbReference type="Gene3D" id="1.20.1070.10">
    <property type="entry name" value="Rhodopsin 7-helix transmembrane proteins"/>
    <property type="match status" value="1"/>
</dbReference>
<dbReference type="InterPro" id="IPR019425">
    <property type="entry name" value="7TM_GPCR_serpentine_rcpt_Srt"/>
</dbReference>
<feature type="transmembrane region" description="Helical" evidence="1">
    <location>
        <begin position="69"/>
        <end position="97"/>
    </location>
</feature>